<dbReference type="Proteomes" id="UP000295254">
    <property type="component" value="Unassembled WGS sequence"/>
</dbReference>
<dbReference type="RefSeq" id="WP_093223630.1">
    <property type="nucleotide sequence ID" value="NZ_JBNNWH010000008.1"/>
</dbReference>
<evidence type="ECO:0000313" key="3">
    <source>
        <dbReference type="Proteomes" id="UP000295254"/>
    </source>
</evidence>
<name>A0A1H2NU74_PSEVA</name>
<feature type="chain" id="PRO_5044372073" description="Lipoprotein" evidence="1">
    <location>
        <begin position="18"/>
        <end position="113"/>
    </location>
</feature>
<keyword evidence="1" id="KW-0732">Signal</keyword>
<sequence length="113" mass="12476">MRLFFAPALAFATLLMAGCASTPNDPTLTLQTSKTPEQYTHCVVPKLQHDQLTPTVSQTQRSYRIVVSSKIAADNVMETYKASNGGKVFLYERKLLASTFVPSSFERAAQECL</sequence>
<evidence type="ECO:0008006" key="4">
    <source>
        <dbReference type="Google" id="ProtNLM"/>
    </source>
</evidence>
<protein>
    <recommendedName>
        <fullName evidence="4">Lipoprotein</fullName>
    </recommendedName>
</protein>
<comment type="caution">
    <text evidence="2">The sequence shown here is derived from an EMBL/GenBank/DDBJ whole genome shotgun (WGS) entry which is preliminary data.</text>
</comment>
<dbReference type="EMBL" id="RRZK01000009">
    <property type="protein sequence ID" value="TDB64971.1"/>
    <property type="molecule type" value="Genomic_DNA"/>
</dbReference>
<evidence type="ECO:0000256" key="1">
    <source>
        <dbReference type="SAM" id="SignalP"/>
    </source>
</evidence>
<gene>
    <name evidence="2" type="ORF">EIY72_11180</name>
</gene>
<dbReference type="AlphaFoldDB" id="A0A1H2NU74"/>
<dbReference type="PROSITE" id="PS51257">
    <property type="entry name" value="PROKAR_LIPOPROTEIN"/>
    <property type="match status" value="1"/>
</dbReference>
<proteinExistence type="predicted"/>
<accession>A0A1H2NU74</accession>
<dbReference type="OrthoDB" id="6981178at2"/>
<dbReference type="STRING" id="95300.SAMN05216558_2988"/>
<keyword evidence="3" id="KW-1185">Reference proteome</keyword>
<evidence type="ECO:0000313" key="2">
    <source>
        <dbReference type="EMBL" id="TDB64971.1"/>
    </source>
</evidence>
<feature type="signal peptide" evidence="1">
    <location>
        <begin position="1"/>
        <end position="17"/>
    </location>
</feature>
<reference evidence="3" key="1">
    <citation type="journal article" date="2019" name="bioRxiv">
        <title>Bacterially produced spermidine induces plant systemic susceptibility to pathogens.</title>
        <authorList>
            <person name="Melnyk R.A."/>
            <person name="Beskrovnaya P.A."/>
            <person name="Liu Z."/>
            <person name="Song Y."/>
            <person name="Haney C.H."/>
        </authorList>
    </citation>
    <scope>NUCLEOTIDE SEQUENCE [LARGE SCALE GENOMIC DNA]</scope>
    <source>
        <strain evidence="3">Dha-51</strain>
    </source>
</reference>
<organism evidence="2 3">
    <name type="scientific">Pseudomonas vancouverensis</name>
    <dbReference type="NCBI Taxonomy" id="95300"/>
    <lineage>
        <taxon>Bacteria</taxon>
        <taxon>Pseudomonadati</taxon>
        <taxon>Pseudomonadota</taxon>
        <taxon>Gammaproteobacteria</taxon>
        <taxon>Pseudomonadales</taxon>
        <taxon>Pseudomonadaceae</taxon>
        <taxon>Pseudomonas</taxon>
    </lineage>
</organism>